<dbReference type="OrthoDB" id="3913322at2759"/>
<proteinExistence type="predicted"/>
<dbReference type="EMBL" id="NRDI02000005">
    <property type="protein sequence ID" value="KAI1516366.1"/>
    <property type="molecule type" value="Genomic_DNA"/>
</dbReference>
<evidence type="ECO:0000313" key="4">
    <source>
        <dbReference type="Proteomes" id="UP000249757"/>
    </source>
</evidence>
<dbReference type="Pfam" id="PF19271">
    <property type="entry name" value="Nis1"/>
    <property type="match status" value="1"/>
</dbReference>
<sequence>MRFTTLAATLASASQATALLAGLSAPATIAPGSRFNLTLIASPRAEPRPEVAVSYGWSANNGFEGALGYNVQSMFLGPSLSDTDNNITILAQAPAREDLIPGRPAGPGPDENMFLNIAFFQLGPGNSYPAISSYNVSVMIGEETSEGVLVGSTTPLLVMYA</sequence>
<name>A0A2W1EIS3_9PLEO</name>
<accession>A0A2W1EIS3</accession>
<evidence type="ECO:0000313" key="2">
    <source>
        <dbReference type="EMBL" id="KAF7573302.1"/>
    </source>
</evidence>
<dbReference type="EMBL" id="NQIK02000003">
    <property type="protein sequence ID" value="KAF7573302.1"/>
    <property type="molecule type" value="Genomic_DNA"/>
</dbReference>
<gene>
    <name evidence="3" type="ORF">Ptr86124_004903</name>
    <name evidence="2" type="ORF">PtrM4_082070</name>
</gene>
<keyword evidence="4" id="KW-1185">Reference proteome</keyword>
<evidence type="ECO:0000313" key="3">
    <source>
        <dbReference type="EMBL" id="KAI1516366.1"/>
    </source>
</evidence>
<keyword evidence="1" id="KW-0732">Signal</keyword>
<dbReference type="Proteomes" id="UP000249757">
    <property type="component" value="Unassembled WGS sequence"/>
</dbReference>
<reference evidence="4" key="4">
    <citation type="journal article" date="2022" name="Microb. Genom.">
        <title>A global pangenome for the wheat fungal pathogen Pyrenophora tritici-repentis and prediction of effector protein structural homology.</title>
        <authorList>
            <person name="Moolhuijzen P.M."/>
            <person name="See P.T."/>
            <person name="Shi G."/>
            <person name="Powell H.R."/>
            <person name="Cockram J."/>
            <person name="Jorgensen L.N."/>
            <person name="Benslimane H."/>
            <person name="Strelkov S.E."/>
            <person name="Turner J."/>
            <person name="Liu Z."/>
            <person name="Moffat C.S."/>
        </authorList>
    </citation>
    <scope>NUCLEOTIDE SEQUENCE [LARGE SCALE GENOMIC DNA]</scope>
</reference>
<feature type="signal peptide" evidence="1">
    <location>
        <begin position="1"/>
        <end position="18"/>
    </location>
</feature>
<comment type="caution">
    <text evidence="3">The sequence shown here is derived from an EMBL/GenBank/DDBJ whole genome shotgun (WGS) entry which is preliminary data.</text>
</comment>
<reference evidence="3" key="3">
    <citation type="journal article" date="2022" name="bioRxiv">
        <title>A global pangenome for the wheat fungal pathogen Pyrenophora tritici-repentis and prediction of effector protein structural homology.</title>
        <authorList>
            <person name="Moolhuijzen P."/>
            <person name="See P.T."/>
            <person name="Shi G."/>
            <person name="Powell H.R."/>
            <person name="Cockram J."/>
            <person name="Jorgensen L.N."/>
            <person name="Benslimane H."/>
            <person name="Strelkov S.E."/>
            <person name="Turner J."/>
            <person name="Liu Z."/>
            <person name="Moffat C.S."/>
        </authorList>
    </citation>
    <scope>NUCLEOTIDE SEQUENCE</scope>
    <source>
        <strain evidence="3">86-124</strain>
    </source>
</reference>
<organism evidence="3 4">
    <name type="scientific">Pyrenophora tritici-repentis</name>
    <dbReference type="NCBI Taxonomy" id="45151"/>
    <lineage>
        <taxon>Eukaryota</taxon>
        <taxon>Fungi</taxon>
        <taxon>Dikarya</taxon>
        <taxon>Ascomycota</taxon>
        <taxon>Pezizomycotina</taxon>
        <taxon>Dothideomycetes</taxon>
        <taxon>Pleosporomycetidae</taxon>
        <taxon>Pleosporales</taxon>
        <taxon>Pleosporineae</taxon>
        <taxon>Pleosporaceae</taxon>
        <taxon>Pyrenophora</taxon>
    </lineage>
</organism>
<feature type="chain" id="PRO_5042700979" evidence="1">
    <location>
        <begin position="19"/>
        <end position="161"/>
    </location>
</feature>
<evidence type="ECO:0000256" key="1">
    <source>
        <dbReference type="SAM" id="SignalP"/>
    </source>
</evidence>
<reference evidence="3" key="2">
    <citation type="submission" date="2021-05" db="EMBL/GenBank/DDBJ databases">
        <authorList>
            <person name="Moolhuijzen P.M."/>
            <person name="Moffat C.S."/>
        </authorList>
    </citation>
    <scope>NUCLEOTIDE SEQUENCE</scope>
    <source>
        <strain evidence="3">86-124</strain>
    </source>
</reference>
<dbReference type="Proteomes" id="UP000245464">
    <property type="component" value="Chromosome 3"/>
</dbReference>
<reference evidence="2" key="1">
    <citation type="journal article" date="2018" name="BMC Genomics">
        <title>Comparative genomics of the wheat fungal pathogen Pyrenophora tritici-repentis reveals chromosomal variations and genome plasticity.</title>
        <authorList>
            <person name="Moolhuijzen P."/>
            <person name="See P.T."/>
            <person name="Hane J.K."/>
            <person name="Shi G."/>
            <person name="Liu Z."/>
            <person name="Oliver R.P."/>
            <person name="Moffat C.S."/>
        </authorList>
    </citation>
    <scope>NUCLEOTIDE SEQUENCE [LARGE SCALE GENOMIC DNA]</scope>
    <source>
        <strain evidence="2">M4</strain>
    </source>
</reference>
<protein>
    <submittedName>
        <fullName evidence="2">FAP multi-domain protein</fullName>
    </submittedName>
</protein>
<dbReference type="AlphaFoldDB" id="A0A2W1EIS3"/>
<dbReference type="InterPro" id="IPR045469">
    <property type="entry name" value="Nis1"/>
</dbReference>